<dbReference type="InterPro" id="IPR053149">
    <property type="entry name" value="TPK"/>
</dbReference>
<keyword evidence="8" id="KW-1185">Reference proteome</keyword>
<name>A0A2X3Y197_9STRE</name>
<keyword evidence="4" id="KW-0067">ATP-binding</keyword>
<protein>
    <recommendedName>
        <fullName evidence="5">Thiamine diphosphokinase</fullName>
        <ecNumber evidence="5">2.7.6.2</ecNumber>
    </recommendedName>
</protein>
<dbReference type="SUPFAM" id="SSF63999">
    <property type="entry name" value="Thiamin pyrophosphokinase, catalytic domain"/>
    <property type="match status" value="1"/>
</dbReference>
<evidence type="ECO:0000256" key="1">
    <source>
        <dbReference type="ARBA" id="ARBA00022679"/>
    </source>
</evidence>
<evidence type="ECO:0000259" key="6">
    <source>
        <dbReference type="SMART" id="SM00983"/>
    </source>
</evidence>
<feature type="domain" description="Thiamin pyrophosphokinase thiamin-binding" evidence="6">
    <location>
        <begin position="139"/>
        <end position="202"/>
    </location>
</feature>
<dbReference type="InterPro" id="IPR007373">
    <property type="entry name" value="Thiamin_PyroPKinase_B1-bd"/>
</dbReference>
<dbReference type="Proteomes" id="UP000249495">
    <property type="component" value="Chromosome 1"/>
</dbReference>
<dbReference type="InterPro" id="IPR036759">
    <property type="entry name" value="TPK_catalytic_sf"/>
</dbReference>
<accession>A0A2X3Y197</accession>
<dbReference type="GO" id="GO:0006772">
    <property type="term" value="P:thiamine metabolic process"/>
    <property type="evidence" value="ECO:0007669"/>
    <property type="project" value="UniProtKB-UniRule"/>
</dbReference>
<dbReference type="GO" id="GO:0005524">
    <property type="term" value="F:ATP binding"/>
    <property type="evidence" value="ECO:0007669"/>
    <property type="project" value="UniProtKB-KW"/>
</dbReference>
<dbReference type="Pfam" id="PF04265">
    <property type="entry name" value="TPK_B1_binding"/>
    <property type="match status" value="1"/>
</dbReference>
<dbReference type="AlphaFoldDB" id="A0A2X3Y197"/>
<dbReference type="InterPro" id="IPR006282">
    <property type="entry name" value="Thi_PPkinase"/>
</dbReference>
<dbReference type="GO" id="GO:0030975">
    <property type="term" value="F:thiamine binding"/>
    <property type="evidence" value="ECO:0007669"/>
    <property type="project" value="InterPro"/>
</dbReference>
<reference evidence="7 8" key="1">
    <citation type="submission" date="2018-06" db="EMBL/GenBank/DDBJ databases">
        <authorList>
            <consortium name="Pathogen Informatics"/>
            <person name="Doyle S."/>
        </authorList>
    </citation>
    <scope>NUCLEOTIDE SEQUENCE [LARGE SCALE GENOMIC DNA]</scope>
    <source>
        <strain evidence="7 8">NCTC12278</strain>
    </source>
</reference>
<evidence type="ECO:0000256" key="4">
    <source>
        <dbReference type="ARBA" id="ARBA00022840"/>
    </source>
</evidence>
<evidence type="ECO:0000256" key="2">
    <source>
        <dbReference type="ARBA" id="ARBA00022741"/>
    </source>
</evidence>
<proteinExistence type="predicted"/>
<keyword evidence="2" id="KW-0547">Nucleotide-binding</keyword>
<sequence>MLRVGLFSGGDLTFFTEIFDYYVGVDRGSLFLLEQGLPLDLAVGDFDSVTADELSDIKKAAGKIYQSPSEKNDTDTELALKRIFQQFEDAEVTVFGALGGRADHSLSNIFLPSDPELAPFMGRIVLRDQQNVVRYFPAGRHQISQEKDSSYISFMPEGAADLEIRGAKYELTASHFFKKKIYSSNEFIGQPIEFSVSQGYLIVIQTKDKD</sequence>
<dbReference type="GO" id="GO:0016301">
    <property type="term" value="F:kinase activity"/>
    <property type="evidence" value="ECO:0007669"/>
    <property type="project" value="UniProtKB-KW"/>
</dbReference>
<dbReference type="RefSeq" id="WP_018030637.1">
    <property type="nucleotide sequence ID" value="NZ_LS483343.1"/>
</dbReference>
<dbReference type="InterPro" id="IPR007371">
    <property type="entry name" value="TPK_catalytic"/>
</dbReference>
<evidence type="ECO:0000313" key="7">
    <source>
        <dbReference type="EMBL" id="SQF41091.1"/>
    </source>
</evidence>
<dbReference type="PANTHER" id="PTHR41299">
    <property type="entry name" value="THIAMINE PYROPHOSPHOKINASE"/>
    <property type="match status" value="1"/>
</dbReference>
<dbReference type="Gene3D" id="3.40.50.10240">
    <property type="entry name" value="Thiamin pyrophosphokinase, catalytic domain"/>
    <property type="match status" value="1"/>
</dbReference>
<organism evidence="7 8">
    <name type="scientific">Streptococcus ferus</name>
    <dbReference type="NCBI Taxonomy" id="1345"/>
    <lineage>
        <taxon>Bacteria</taxon>
        <taxon>Bacillati</taxon>
        <taxon>Bacillota</taxon>
        <taxon>Bacilli</taxon>
        <taxon>Lactobacillales</taxon>
        <taxon>Streptococcaceae</taxon>
        <taxon>Streptococcus</taxon>
    </lineage>
</organism>
<dbReference type="GO" id="GO:0009229">
    <property type="term" value="P:thiamine diphosphate biosynthetic process"/>
    <property type="evidence" value="ECO:0007669"/>
    <property type="project" value="InterPro"/>
</dbReference>
<dbReference type="STRING" id="1123303.GCA_000372425_01316"/>
<keyword evidence="3 7" id="KW-0418">Kinase</keyword>
<dbReference type="EC" id="2.7.6.2" evidence="5"/>
<dbReference type="CDD" id="cd07995">
    <property type="entry name" value="TPK"/>
    <property type="match status" value="1"/>
</dbReference>
<evidence type="ECO:0000256" key="5">
    <source>
        <dbReference type="NCBIfam" id="TIGR01378"/>
    </source>
</evidence>
<keyword evidence="1 7" id="KW-0808">Transferase</keyword>
<dbReference type="NCBIfam" id="TIGR01378">
    <property type="entry name" value="thi_PPkinase"/>
    <property type="match status" value="1"/>
</dbReference>
<gene>
    <name evidence="7" type="primary">thiN</name>
    <name evidence="7" type="ORF">NCTC12278_01688</name>
</gene>
<evidence type="ECO:0000256" key="3">
    <source>
        <dbReference type="ARBA" id="ARBA00022777"/>
    </source>
</evidence>
<dbReference type="SMART" id="SM00983">
    <property type="entry name" value="TPK_B1_binding"/>
    <property type="match status" value="1"/>
</dbReference>
<dbReference type="Pfam" id="PF04263">
    <property type="entry name" value="TPK_catalytic"/>
    <property type="match status" value="1"/>
</dbReference>
<dbReference type="EMBL" id="LS483343">
    <property type="protein sequence ID" value="SQF41091.1"/>
    <property type="molecule type" value="Genomic_DNA"/>
</dbReference>
<dbReference type="KEGG" id="sfer:NCTC12278_01688"/>
<dbReference type="GO" id="GO:0004788">
    <property type="term" value="F:thiamine diphosphokinase activity"/>
    <property type="evidence" value="ECO:0007669"/>
    <property type="project" value="UniProtKB-UniRule"/>
</dbReference>
<dbReference type="OrthoDB" id="9804377at2"/>
<dbReference type="PANTHER" id="PTHR41299:SF1">
    <property type="entry name" value="THIAMINE PYROPHOSPHOKINASE"/>
    <property type="match status" value="1"/>
</dbReference>
<evidence type="ECO:0000313" key="8">
    <source>
        <dbReference type="Proteomes" id="UP000249495"/>
    </source>
</evidence>